<organism evidence="1 2">
    <name type="scientific">Polyangium fumosum</name>
    <dbReference type="NCBI Taxonomy" id="889272"/>
    <lineage>
        <taxon>Bacteria</taxon>
        <taxon>Pseudomonadati</taxon>
        <taxon>Myxococcota</taxon>
        <taxon>Polyangia</taxon>
        <taxon>Polyangiales</taxon>
        <taxon>Polyangiaceae</taxon>
        <taxon>Polyangium</taxon>
    </lineage>
</organism>
<name>A0A4U1JK92_9BACT</name>
<proteinExistence type="predicted"/>
<protein>
    <submittedName>
        <fullName evidence="1">Uncharacterized protein</fullName>
    </submittedName>
</protein>
<dbReference type="Proteomes" id="UP000309215">
    <property type="component" value="Unassembled WGS sequence"/>
</dbReference>
<accession>A0A4U1JK92</accession>
<dbReference type="OrthoDB" id="5502184at2"/>
<sequence length="232" mass="25679">MMLAWSFSARTLEEIECLLRALGKHRYVREVDHRIHWTVDRALADLPAFAPHAQAFAARRSREKGLEIASRDPSLWRSATADDVCAVFRAFWTPGETAERYKQALRAALAETGLPPATHTPFEASADEPPHPELILLDWELFPVDELDADRHRGALEAMEEAGEEVSASAPVFQEGPVLAAPELLDGAPGGELGEDFFVWSDGPYSYSDYVFRGAAKVAKLAEPPVGYNDFE</sequence>
<dbReference type="AlphaFoldDB" id="A0A4U1JK92"/>
<keyword evidence="2" id="KW-1185">Reference proteome</keyword>
<reference evidence="1 2" key="1">
    <citation type="submission" date="2019-04" db="EMBL/GenBank/DDBJ databases">
        <authorList>
            <person name="Li Y."/>
            <person name="Wang J."/>
        </authorList>
    </citation>
    <scope>NUCLEOTIDE SEQUENCE [LARGE SCALE GENOMIC DNA]</scope>
    <source>
        <strain evidence="1 2">DSM 14668</strain>
    </source>
</reference>
<evidence type="ECO:0000313" key="1">
    <source>
        <dbReference type="EMBL" id="TKD13191.1"/>
    </source>
</evidence>
<dbReference type="EMBL" id="SSMQ01000001">
    <property type="protein sequence ID" value="TKD13191.1"/>
    <property type="molecule type" value="Genomic_DNA"/>
</dbReference>
<evidence type="ECO:0000313" key="2">
    <source>
        <dbReference type="Proteomes" id="UP000309215"/>
    </source>
</evidence>
<gene>
    <name evidence="1" type="ORF">E8A74_01145</name>
</gene>
<comment type="caution">
    <text evidence="1">The sequence shown here is derived from an EMBL/GenBank/DDBJ whole genome shotgun (WGS) entry which is preliminary data.</text>
</comment>
<dbReference type="RefSeq" id="WP_136927007.1">
    <property type="nucleotide sequence ID" value="NZ_SSMQ01000001.1"/>
</dbReference>